<sequence>MRNSHLPKNEVRSMLKLQLLSPAASCPKMADMNKANSNGDSGLFALLIGSRQQLAQALGRDIDAQDPQVQARLIFGHNSSLSMLDLSCSCQLTAELPLFESSQNMCDSVLFEDHGMTKNPPHHSRKNASVSSLSESRAQSTRFLCSKPIPIQLIFDSYPDRFRCLP</sequence>
<organism evidence="1 2">
    <name type="scientific">Cichlidogyrus casuarinus</name>
    <dbReference type="NCBI Taxonomy" id="1844966"/>
    <lineage>
        <taxon>Eukaryota</taxon>
        <taxon>Metazoa</taxon>
        <taxon>Spiralia</taxon>
        <taxon>Lophotrochozoa</taxon>
        <taxon>Platyhelminthes</taxon>
        <taxon>Monogenea</taxon>
        <taxon>Monopisthocotylea</taxon>
        <taxon>Dactylogyridea</taxon>
        <taxon>Ancyrocephalidae</taxon>
        <taxon>Cichlidogyrus</taxon>
    </lineage>
</organism>
<dbReference type="Proteomes" id="UP001626550">
    <property type="component" value="Unassembled WGS sequence"/>
</dbReference>
<proteinExistence type="predicted"/>
<accession>A0ABD2QQV8</accession>
<gene>
    <name evidence="1" type="ORF">Ciccas_000436</name>
</gene>
<comment type="caution">
    <text evidence="1">The sequence shown here is derived from an EMBL/GenBank/DDBJ whole genome shotgun (WGS) entry which is preliminary data.</text>
</comment>
<keyword evidence="2" id="KW-1185">Reference proteome</keyword>
<name>A0ABD2QQV8_9PLAT</name>
<dbReference type="AlphaFoldDB" id="A0ABD2QQV8"/>
<evidence type="ECO:0000313" key="2">
    <source>
        <dbReference type="Proteomes" id="UP001626550"/>
    </source>
</evidence>
<dbReference type="EMBL" id="JBJKFK010000023">
    <property type="protein sequence ID" value="KAL3320871.1"/>
    <property type="molecule type" value="Genomic_DNA"/>
</dbReference>
<reference evidence="1 2" key="1">
    <citation type="submission" date="2024-11" db="EMBL/GenBank/DDBJ databases">
        <title>Adaptive evolution of stress response genes in parasites aligns with host niche diversity.</title>
        <authorList>
            <person name="Hahn C."/>
            <person name="Resl P."/>
        </authorList>
    </citation>
    <scope>NUCLEOTIDE SEQUENCE [LARGE SCALE GENOMIC DNA]</scope>
    <source>
        <strain evidence="1">EGGRZ-B1_66</strain>
        <tissue evidence="1">Body</tissue>
    </source>
</reference>
<evidence type="ECO:0000313" key="1">
    <source>
        <dbReference type="EMBL" id="KAL3320871.1"/>
    </source>
</evidence>
<protein>
    <submittedName>
        <fullName evidence="1">Uncharacterized protein</fullName>
    </submittedName>
</protein>